<keyword evidence="13 18" id="KW-0520">NAD</keyword>
<comment type="function">
    <text evidence="18">Core subunit of the mitochondrial membrane respiratory chain NADH dehydrogenase (Complex I) which catalyzes electron transfer from NADH through the respiratory chain, using ubiquinone as an electron acceptor. Essential for the catalytic activity and assembly of complex I.</text>
</comment>
<evidence type="ECO:0000256" key="18">
    <source>
        <dbReference type="RuleBase" id="RU003403"/>
    </source>
</evidence>
<reference evidence="20" key="1">
    <citation type="journal article" date="2018" name="J. ISSAAS">
        <title>The contribution of mitochondrial metagenomics to large-scale data mining and phylogenetic analysis of Coleoptera.</title>
        <authorList>
            <person name="Miller K."/>
            <person name="Linard B."/>
            <person name="Motyka M."/>
            <person name="Bocek M."/>
            <person name="Vogler A.P."/>
        </authorList>
    </citation>
    <scope>NUCLEOTIDE SEQUENCE</scope>
</reference>
<accession>A0A346RG32</accession>
<keyword evidence="9 18" id="KW-0999">Mitochondrion inner membrane</keyword>
<evidence type="ECO:0000256" key="8">
    <source>
        <dbReference type="ARBA" id="ARBA00022692"/>
    </source>
</evidence>
<dbReference type="PANTHER" id="PTHR46552">
    <property type="entry name" value="NADH-UBIQUINONE OXIDOREDUCTASE CHAIN 2"/>
    <property type="match status" value="1"/>
</dbReference>
<dbReference type="InterPro" id="IPR001750">
    <property type="entry name" value="ND/Mrp_TM"/>
</dbReference>
<keyword evidence="11 18" id="KW-0249">Electron transport</keyword>
<feature type="transmembrane region" description="Helical" evidence="18">
    <location>
        <begin position="7"/>
        <end position="27"/>
    </location>
</feature>
<dbReference type="InterPro" id="IPR003917">
    <property type="entry name" value="NADH_UbQ_OxRdtase_chain2"/>
</dbReference>
<dbReference type="GO" id="GO:0006120">
    <property type="term" value="P:mitochondrial electron transport, NADH to ubiquinone"/>
    <property type="evidence" value="ECO:0007669"/>
    <property type="project" value="InterPro"/>
</dbReference>
<organism evidence="20">
    <name type="scientific">Curculionoidea sp. 14 KM-2017</name>
    <dbReference type="NCBI Taxonomy" id="2219397"/>
    <lineage>
        <taxon>Eukaryota</taxon>
        <taxon>Metazoa</taxon>
        <taxon>Ecdysozoa</taxon>
        <taxon>Arthropoda</taxon>
        <taxon>Hexapoda</taxon>
        <taxon>Insecta</taxon>
        <taxon>Pterygota</taxon>
        <taxon>Neoptera</taxon>
        <taxon>Endopterygota</taxon>
        <taxon>Coleoptera</taxon>
        <taxon>Polyphaga</taxon>
        <taxon>Cucujiformia</taxon>
    </lineage>
</organism>
<comment type="similarity">
    <text evidence="3 18">Belongs to the complex I subunit 2 family.</text>
</comment>
<dbReference type="GO" id="GO:0005743">
    <property type="term" value="C:mitochondrial inner membrane"/>
    <property type="evidence" value="ECO:0007669"/>
    <property type="project" value="UniProtKB-SubCell"/>
</dbReference>
<evidence type="ECO:0000256" key="5">
    <source>
        <dbReference type="ARBA" id="ARBA00021008"/>
    </source>
</evidence>
<keyword evidence="8 18" id="KW-0812">Transmembrane</keyword>
<evidence type="ECO:0000256" key="13">
    <source>
        <dbReference type="ARBA" id="ARBA00023027"/>
    </source>
</evidence>
<dbReference type="EC" id="7.1.1.2" evidence="4 18"/>
<feature type="transmembrane region" description="Helical" evidence="18">
    <location>
        <begin position="59"/>
        <end position="84"/>
    </location>
</feature>
<geneLocation type="mitochondrion" evidence="20"/>
<gene>
    <name evidence="20" type="primary">nad2</name>
</gene>
<feature type="transmembrane region" description="Helical" evidence="18">
    <location>
        <begin position="133"/>
        <end position="158"/>
    </location>
</feature>
<dbReference type="EMBL" id="MG193351">
    <property type="protein sequence ID" value="AXS65029.1"/>
    <property type="molecule type" value="Genomic_DNA"/>
</dbReference>
<evidence type="ECO:0000256" key="16">
    <source>
        <dbReference type="ARBA" id="ARBA00023136"/>
    </source>
</evidence>
<dbReference type="InterPro" id="IPR050175">
    <property type="entry name" value="Complex_I_Subunit_2"/>
</dbReference>
<keyword evidence="10 18" id="KW-1278">Translocase</keyword>
<evidence type="ECO:0000256" key="17">
    <source>
        <dbReference type="ARBA" id="ARBA00049551"/>
    </source>
</evidence>
<dbReference type="Pfam" id="PF00361">
    <property type="entry name" value="Proton_antipo_M"/>
    <property type="match status" value="1"/>
</dbReference>
<comment type="catalytic activity">
    <reaction evidence="17 18">
        <text>a ubiquinone + NADH + 5 H(+)(in) = a ubiquinol + NAD(+) + 4 H(+)(out)</text>
        <dbReference type="Rhea" id="RHEA:29091"/>
        <dbReference type="Rhea" id="RHEA-COMP:9565"/>
        <dbReference type="Rhea" id="RHEA-COMP:9566"/>
        <dbReference type="ChEBI" id="CHEBI:15378"/>
        <dbReference type="ChEBI" id="CHEBI:16389"/>
        <dbReference type="ChEBI" id="CHEBI:17976"/>
        <dbReference type="ChEBI" id="CHEBI:57540"/>
        <dbReference type="ChEBI" id="CHEBI:57945"/>
        <dbReference type="EC" id="7.1.1.2"/>
    </reaction>
</comment>
<evidence type="ECO:0000256" key="2">
    <source>
        <dbReference type="ARBA" id="ARBA00004448"/>
    </source>
</evidence>
<evidence type="ECO:0000256" key="3">
    <source>
        <dbReference type="ARBA" id="ARBA00007012"/>
    </source>
</evidence>
<comment type="subcellular location">
    <subcellularLocation>
        <location evidence="2 18">Mitochondrion inner membrane</location>
        <topology evidence="2 18">Multi-pass membrane protein</topology>
    </subcellularLocation>
</comment>
<evidence type="ECO:0000256" key="14">
    <source>
        <dbReference type="ARBA" id="ARBA00023075"/>
    </source>
</evidence>
<evidence type="ECO:0000259" key="19">
    <source>
        <dbReference type="Pfam" id="PF00361"/>
    </source>
</evidence>
<evidence type="ECO:0000256" key="1">
    <source>
        <dbReference type="ARBA" id="ARBA00003257"/>
    </source>
</evidence>
<keyword evidence="15 18" id="KW-0496">Mitochondrion</keyword>
<dbReference type="PANTHER" id="PTHR46552:SF1">
    <property type="entry name" value="NADH-UBIQUINONE OXIDOREDUCTASE CHAIN 2"/>
    <property type="match status" value="1"/>
</dbReference>
<protein>
    <recommendedName>
        <fullName evidence="5 18">NADH-ubiquinone oxidoreductase chain 2</fullName>
        <ecNumber evidence="4 18">7.1.1.2</ecNumber>
    </recommendedName>
</protein>
<sequence>MLKFHKILFFNTLILGTLISISSFSWLSMWVGLEINLLSIIPLINTKNSYSTESLMKYFITQTLASLIFIFSMIFLSLISNMIFKNIIILSLNSSLFMKMGAAPLHFWFPVVMEGLSWNLSLLMLTWQKIAPFILLSYNLVFSQFMILIIICSSMIGSISGLNQISLRKILTFSSINHLGWMISAISYSLNLWMFYFIVYSLISTNIIFLFKKLNSFYVKQLISKININKIMKFSFLLNFFSLGGLPPFLGFLPKWFTVQILLDQTLIILPLILIIFSLITLFFYVRISLSSLILLHSEFLTLHPKFNSLMLITMNFFNLASIYYATLIFNLN</sequence>
<keyword evidence="14 18" id="KW-0830">Ubiquinone</keyword>
<evidence type="ECO:0000256" key="10">
    <source>
        <dbReference type="ARBA" id="ARBA00022967"/>
    </source>
</evidence>
<feature type="transmembrane region" description="Helical" evidence="18">
    <location>
        <begin position="193"/>
        <end position="211"/>
    </location>
</feature>
<dbReference type="AlphaFoldDB" id="A0A346RG32"/>
<evidence type="ECO:0000256" key="7">
    <source>
        <dbReference type="ARBA" id="ARBA00022660"/>
    </source>
</evidence>
<evidence type="ECO:0000313" key="20">
    <source>
        <dbReference type="EMBL" id="AXS65029.1"/>
    </source>
</evidence>
<name>A0A346RG32_9CUCU</name>
<evidence type="ECO:0000256" key="12">
    <source>
        <dbReference type="ARBA" id="ARBA00022989"/>
    </source>
</evidence>
<feature type="domain" description="NADH:quinone oxidoreductase/Mrp antiporter transmembrane" evidence="19">
    <location>
        <begin position="25"/>
        <end position="281"/>
    </location>
</feature>
<comment type="function">
    <text evidence="1">Core subunit of the mitochondrial membrane respiratory chain NADH dehydrogenase (Complex I) that is believed to belong to the minimal assembly required for catalysis. Complex I functions in the transfer of electrons from NADH to the respiratory chain. The immediate electron acceptor for the enzyme is believed to be ubiquinone.</text>
</comment>
<evidence type="ECO:0000256" key="11">
    <source>
        <dbReference type="ARBA" id="ARBA00022982"/>
    </source>
</evidence>
<keyword evidence="12 18" id="KW-1133">Transmembrane helix</keyword>
<feature type="transmembrane region" description="Helical" evidence="18">
    <location>
        <begin position="307"/>
        <end position="330"/>
    </location>
</feature>
<dbReference type="GO" id="GO:0008137">
    <property type="term" value="F:NADH dehydrogenase (ubiquinone) activity"/>
    <property type="evidence" value="ECO:0007669"/>
    <property type="project" value="UniProtKB-EC"/>
</dbReference>
<evidence type="ECO:0000256" key="9">
    <source>
        <dbReference type="ARBA" id="ARBA00022792"/>
    </source>
</evidence>
<evidence type="ECO:0000256" key="6">
    <source>
        <dbReference type="ARBA" id="ARBA00022448"/>
    </source>
</evidence>
<feature type="transmembrane region" description="Helical" evidence="18">
    <location>
        <begin position="265"/>
        <end position="286"/>
    </location>
</feature>
<dbReference type="PRINTS" id="PR01436">
    <property type="entry name" value="NADHDHGNASE2"/>
</dbReference>
<proteinExistence type="inferred from homology"/>
<keyword evidence="6" id="KW-0813">Transport</keyword>
<evidence type="ECO:0000256" key="4">
    <source>
        <dbReference type="ARBA" id="ARBA00012944"/>
    </source>
</evidence>
<keyword evidence="16 18" id="KW-0472">Membrane</keyword>
<feature type="transmembrane region" description="Helical" evidence="18">
    <location>
        <begin position="231"/>
        <end position="253"/>
    </location>
</feature>
<keyword evidence="7 18" id="KW-0679">Respiratory chain</keyword>
<evidence type="ECO:0000256" key="15">
    <source>
        <dbReference type="ARBA" id="ARBA00023128"/>
    </source>
</evidence>